<dbReference type="RefSeq" id="WP_317485842.1">
    <property type="nucleotide sequence ID" value="NZ_JARQTQ010000006.1"/>
</dbReference>
<dbReference type="Gene3D" id="1.10.10.10">
    <property type="entry name" value="Winged helix-like DNA-binding domain superfamily/Winged helix DNA-binding domain"/>
    <property type="match status" value="1"/>
</dbReference>
<gene>
    <name evidence="6" type="ORF">P7M32_05340</name>
</gene>
<dbReference type="SUPFAM" id="SSF46785">
    <property type="entry name" value="Winged helix' DNA-binding domain"/>
    <property type="match status" value="1"/>
</dbReference>
<name>A0ABT6EQM6_9PAST</name>
<accession>A0ABT6EQM6</accession>
<dbReference type="InterPro" id="IPR036388">
    <property type="entry name" value="WH-like_DNA-bd_sf"/>
</dbReference>
<evidence type="ECO:0000259" key="5">
    <source>
        <dbReference type="PROSITE" id="PS50931"/>
    </source>
</evidence>
<feature type="domain" description="HTH lysR-type" evidence="5">
    <location>
        <begin position="7"/>
        <end position="64"/>
    </location>
</feature>
<dbReference type="CDD" id="cd08461">
    <property type="entry name" value="PBP2_DntR_like_3"/>
    <property type="match status" value="1"/>
</dbReference>
<keyword evidence="2" id="KW-0805">Transcription regulation</keyword>
<dbReference type="InterPro" id="IPR050389">
    <property type="entry name" value="LysR-type_TF"/>
</dbReference>
<dbReference type="PANTHER" id="PTHR30118:SF15">
    <property type="entry name" value="TRANSCRIPTIONAL REGULATORY PROTEIN"/>
    <property type="match status" value="1"/>
</dbReference>
<evidence type="ECO:0000256" key="4">
    <source>
        <dbReference type="ARBA" id="ARBA00023163"/>
    </source>
</evidence>
<evidence type="ECO:0000256" key="2">
    <source>
        <dbReference type="ARBA" id="ARBA00023015"/>
    </source>
</evidence>
<evidence type="ECO:0000313" key="6">
    <source>
        <dbReference type="EMBL" id="MDG2945852.1"/>
    </source>
</evidence>
<dbReference type="InterPro" id="IPR036390">
    <property type="entry name" value="WH_DNA-bd_sf"/>
</dbReference>
<dbReference type="EMBL" id="JARQTX010000006">
    <property type="protein sequence ID" value="MDG2945852.1"/>
    <property type="molecule type" value="Genomic_DNA"/>
</dbReference>
<dbReference type="Gene3D" id="3.40.190.10">
    <property type="entry name" value="Periplasmic binding protein-like II"/>
    <property type="match status" value="2"/>
</dbReference>
<comment type="caution">
    <text evidence="6">The sequence shown here is derived from an EMBL/GenBank/DDBJ whole genome shotgun (WGS) entry which is preliminary data.</text>
</comment>
<comment type="similarity">
    <text evidence="1">Belongs to the LysR transcriptional regulatory family.</text>
</comment>
<dbReference type="Pfam" id="PF03466">
    <property type="entry name" value="LysR_substrate"/>
    <property type="match status" value="1"/>
</dbReference>
<reference evidence="6 7" key="1">
    <citation type="submission" date="2023-03" db="EMBL/GenBank/DDBJ databases">
        <title>Classification of Bisgaard taxon 6 and taxon 10 as Exercitatus varius gen. nov., spec. nov.</title>
        <authorList>
            <person name="Christensen H."/>
        </authorList>
    </citation>
    <scope>NUCLEOTIDE SEQUENCE [LARGE SCALE GENOMIC DNA]</scope>
    <source>
        <strain evidence="6 7">23350_01</strain>
    </source>
</reference>
<organism evidence="6 7">
    <name type="scientific">Exercitatus varius</name>
    <dbReference type="NCBI Taxonomy" id="67857"/>
    <lineage>
        <taxon>Bacteria</taxon>
        <taxon>Pseudomonadati</taxon>
        <taxon>Pseudomonadota</taxon>
        <taxon>Gammaproteobacteria</taxon>
        <taxon>Pasteurellales</taxon>
        <taxon>Pasteurellaceae</taxon>
        <taxon>Exercitatus</taxon>
    </lineage>
</organism>
<evidence type="ECO:0000256" key="3">
    <source>
        <dbReference type="ARBA" id="ARBA00023125"/>
    </source>
</evidence>
<keyword evidence="3" id="KW-0238">DNA-binding</keyword>
<protein>
    <submittedName>
        <fullName evidence="6">LysR family transcriptional regulator</fullName>
    </submittedName>
</protein>
<dbReference type="SUPFAM" id="SSF53850">
    <property type="entry name" value="Periplasmic binding protein-like II"/>
    <property type="match status" value="1"/>
</dbReference>
<dbReference type="Pfam" id="PF00126">
    <property type="entry name" value="HTH_1"/>
    <property type="match status" value="1"/>
</dbReference>
<dbReference type="InterPro" id="IPR000847">
    <property type="entry name" value="LysR_HTH_N"/>
</dbReference>
<evidence type="ECO:0000313" key="7">
    <source>
        <dbReference type="Proteomes" id="UP001216057"/>
    </source>
</evidence>
<keyword evidence="4" id="KW-0804">Transcription</keyword>
<keyword evidence="7" id="KW-1185">Reference proteome</keyword>
<dbReference type="InterPro" id="IPR005119">
    <property type="entry name" value="LysR_subst-bd"/>
</dbReference>
<proteinExistence type="inferred from homology"/>
<sequence>MKDLRTLDLNLLKAFDVLMDEKNVSKAAERLAITQPAMSGILVRLRESFDDPLFVRVQRGMAPTNRALALAQPIKQLLSDVEQLLKPHTFDPQTVEMTIRIACTDYAMRAVIVPFLHVLKRRAPKIKVAVLAINESTLQHQLEQRLLDFALVTPDFHAPDIHAKSLYDEQYVCAVRHDHPIAKQNSLSLEQFCQLEQALVSYHGGSFSGVTDEALAKLGLSRNVSLSVQNFIVLPDLLAQSDLLAVVPKRLVSNLPQLKLFEPPLAIQGFTKTLIWHERTHRDPAYRWLRELMIEACSIHIQAA</sequence>
<dbReference type="PROSITE" id="PS50931">
    <property type="entry name" value="HTH_LYSR"/>
    <property type="match status" value="1"/>
</dbReference>
<dbReference type="PANTHER" id="PTHR30118">
    <property type="entry name" value="HTH-TYPE TRANSCRIPTIONAL REGULATOR LEUO-RELATED"/>
    <property type="match status" value="1"/>
</dbReference>
<evidence type="ECO:0000256" key="1">
    <source>
        <dbReference type="ARBA" id="ARBA00009437"/>
    </source>
</evidence>
<dbReference type="PRINTS" id="PR00039">
    <property type="entry name" value="HTHLYSR"/>
</dbReference>
<dbReference type="Proteomes" id="UP001216057">
    <property type="component" value="Unassembled WGS sequence"/>
</dbReference>